<evidence type="ECO:0000256" key="1">
    <source>
        <dbReference type="ARBA" id="ARBA00023054"/>
    </source>
</evidence>
<dbReference type="GO" id="GO:0005856">
    <property type="term" value="C:cytoskeleton"/>
    <property type="evidence" value="ECO:0007669"/>
    <property type="project" value="TreeGrafter"/>
</dbReference>
<dbReference type="AlphaFoldDB" id="A0A7K6GE27"/>
<feature type="region of interest" description="Disordered" evidence="3">
    <location>
        <begin position="1"/>
        <end position="21"/>
    </location>
</feature>
<dbReference type="PANTHER" id="PTHR32083:SF34">
    <property type="entry name" value="COILED-COIL DOMAIN-CONTAINING PROTEIN 146"/>
    <property type="match status" value="1"/>
</dbReference>
<feature type="non-terminal residue" evidence="4">
    <location>
        <position position="836"/>
    </location>
</feature>
<comment type="caution">
    <text evidence="4">The sequence shown here is derived from an EMBL/GenBank/DDBJ whole genome shotgun (WGS) entry which is preliminary data.</text>
</comment>
<feature type="coiled-coil region" evidence="2">
    <location>
        <begin position="59"/>
        <end position="90"/>
    </location>
</feature>
<dbReference type="PANTHER" id="PTHR32083">
    <property type="entry name" value="CILIA AND FLAGELLA-ASSOCIATED PROTEIN 58-RELATED"/>
    <property type="match status" value="1"/>
</dbReference>
<proteinExistence type="predicted"/>
<evidence type="ECO:0000256" key="3">
    <source>
        <dbReference type="SAM" id="MobiDB-lite"/>
    </source>
</evidence>
<evidence type="ECO:0000256" key="2">
    <source>
        <dbReference type="SAM" id="Coils"/>
    </source>
</evidence>
<evidence type="ECO:0000313" key="4">
    <source>
        <dbReference type="EMBL" id="NWV61589.1"/>
    </source>
</evidence>
<dbReference type="EMBL" id="VZRP01005155">
    <property type="protein sequence ID" value="NWV61589.1"/>
    <property type="molecule type" value="Genomic_DNA"/>
</dbReference>
<accession>A0A7K6GE27</accession>
<evidence type="ECO:0000313" key="5">
    <source>
        <dbReference type="Proteomes" id="UP000564407"/>
    </source>
</evidence>
<feature type="non-terminal residue" evidence="4">
    <location>
        <position position="1"/>
    </location>
</feature>
<sequence length="836" mass="97848">NESPTRVLTPTVHDQDEGPTDLAASPAFQCLDELFSAGKITDTRVAELKEQYTLLHKAVISLQESETQLLQEAERLRAELEQREQEEAEQLPEGSSSETFQIRKQLVSCRSEYNTIRGRVYENRVKVECLREEKGLLENEYERALKEEENDAIKQLKESCDELSEEVIQRKAEIVSIKEAISSKEKLILTDEEEMEKLQEMQTYLKAELVRILGVPKQLAKETEKLSQKKIDAEKKNEALNDQIEELTKILKAAERRTEEISQERDDVMKELEERKTLIENNEREHVTLTKLLEISTEKELAILSDRQILENNLNKYALENKKRQDNLSHHQTQKDKELKNLKKLELQLKEIFDSLEGDKAKHKRLKFEAEVNAKANAILLERRRDLQDEIETIKRGLAEQEMISDTDARVLEECIAKERLLFKEQEKWRNELSTLTHLTSVRANEKQMKCRNAQKAKIHLQSVTKELKRKDRELITCKKMKREIQKELQAVARIYDLMQAEKDKCIELMGIAQCKAKEAENRVKLLENQIQNLRNVVVAKERKLQDVYLKIKKNERATELLRRDYCKVEQEMLENKEKEKYLNVDRLTTTATLMEEEILQLRKNNERAVQQKNESGQLLREREEELSLLYEKVNRREMLCKNGDIKMQVMDEKISFLKLKVAEKKREIRLYFEELPVKNALDANLMKFQIQYSECKDKIKQLEGNYGDATNESRKQEMGGDDPSPSELLKRIEQIEAELLQKEQRLVKIDFLCEAISDLTDRIRTAAENAKQNILLFAKRTNELQRKVNDKTQEIRALFAELSMKQALAIRLQQEIGDREQLVMTASLMISQGLP</sequence>
<dbReference type="Proteomes" id="UP000564407">
    <property type="component" value="Unassembled WGS sequence"/>
</dbReference>
<feature type="coiled-coil region" evidence="2">
    <location>
        <begin position="127"/>
        <end position="355"/>
    </location>
</feature>
<gene>
    <name evidence="4" type="primary">Ccdc146</name>
    <name evidence="4" type="ORF">MALELE_R03576</name>
</gene>
<name>A0A7K6GE27_9PASS</name>
<protein>
    <submittedName>
        <fullName evidence="4">CC146 protein</fullName>
    </submittedName>
</protein>
<organism evidence="4 5">
    <name type="scientific">Malurus elegans</name>
    <name type="common">Red-winged fairywren</name>
    <dbReference type="NCBI Taxonomy" id="720584"/>
    <lineage>
        <taxon>Eukaryota</taxon>
        <taxon>Metazoa</taxon>
        <taxon>Chordata</taxon>
        <taxon>Craniata</taxon>
        <taxon>Vertebrata</taxon>
        <taxon>Euteleostomi</taxon>
        <taxon>Archelosauria</taxon>
        <taxon>Archosauria</taxon>
        <taxon>Dinosauria</taxon>
        <taxon>Saurischia</taxon>
        <taxon>Theropoda</taxon>
        <taxon>Coelurosauria</taxon>
        <taxon>Aves</taxon>
        <taxon>Neognathae</taxon>
        <taxon>Neoaves</taxon>
        <taxon>Telluraves</taxon>
        <taxon>Australaves</taxon>
        <taxon>Passeriformes</taxon>
        <taxon>Meliphagoidea</taxon>
        <taxon>Maluridae</taxon>
        <taxon>Malurus</taxon>
    </lineage>
</organism>
<keyword evidence="1 2" id="KW-0175">Coiled coil</keyword>
<feature type="coiled-coil region" evidence="2">
    <location>
        <begin position="585"/>
        <end position="612"/>
    </location>
</feature>
<keyword evidence="5" id="KW-1185">Reference proteome</keyword>
<reference evidence="4 5" key="1">
    <citation type="submission" date="2019-09" db="EMBL/GenBank/DDBJ databases">
        <title>Bird 10,000 Genomes (B10K) Project - Family phase.</title>
        <authorList>
            <person name="Zhang G."/>
        </authorList>
    </citation>
    <scope>NUCLEOTIDE SEQUENCE [LARGE SCALE GENOMIC DNA]</scope>
    <source>
        <strain evidence="4">B10K-DU-029-44</strain>
        <tissue evidence="4">Heart</tissue>
    </source>
</reference>
<feature type="coiled-coil region" evidence="2">
    <location>
        <begin position="454"/>
        <end position="544"/>
    </location>
</feature>
<feature type="coiled-coil region" evidence="2">
    <location>
        <begin position="648"/>
        <end position="713"/>
    </location>
</feature>